<dbReference type="RefSeq" id="WP_144845412.1">
    <property type="nucleotide sequence ID" value="NZ_VNJI01000008.1"/>
</dbReference>
<reference evidence="1 2" key="1">
    <citation type="submission" date="2019-07" db="EMBL/GenBank/DDBJ databases">
        <authorList>
            <person name="Kim J."/>
        </authorList>
    </citation>
    <scope>NUCLEOTIDE SEQUENCE [LARGE SCALE GENOMIC DNA]</scope>
    <source>
        <strain evidence="1 2">JC52</strain>
    </source>
</reference>
<protein>
    <recommendedName>
        <fullName evidence="3">Hydrolase</fullName>
    </recommendedName>
</protein>
<accession>A0A559KE48</accession>
<dbReference type="Proteomes" id="UP000317036">
    <property type="component" value="Unassembled WGS sequence"/>
</dbReference>
<name>A0A559KE48_9BACL</name>
<dbReference type="OrthoDB" id="2706506at2"/>
<dbReference type="AlphaFoldDB" id="A0A559KE48"/>
<evidence type="ECO:0000313" key="1">
    <source>
        <dbReference type="EMBL" id="TVY10379.1"/>
    </source>
</evidence>
<organism evidence="1 2">
    <name type="scientific">Paenibacillus cremeus</name>
    <dbReference type="NCBI Taxonomy" id="2163881"/>
    <lineage>
        <taxon>Bacteria</taxon>
        <taxon>Bacillati</taxon>
        <taxon>Bacillota</taxon>
        <taxon>Bacilli</taxon>
        <taxon>Bacillales</taxon>
        <taxon>Paenibacillaceae</taxon>
        <taxon>Paenibacillus</taxon>
    </lineage>
</organism>
<evidence type="ECO:0000313" key="2">
    <source>
        <dbReference type="Proteomes" id="UP000317036"/>
    </source>
</evidence>
<comment type="caution">
    <text evidence="1">The sequence shown here is derived from an EMBL/GenBank/DDBJ whole genome shotgun (WGS) entry which is preliminary data.</text>
</comment>
<keyword evidence="2" id="KW-1185">Reference proteome</keyword>
<evidence type="ECO:0008006" key="3">
    <source>
        <dbReference type="Google" id="ProtNLM"/>
    </source>
</evidence>
<dbReference type="EMBL" id="VNJI01000008">
    <property type="protein sequence ID" value="TVY10379.1"/>
    <property type="molecule type" value="Genomic_DNA"/>
</dbReference>
<gene>
    <name evidence="1" type="ORF">FPZ49_08240</name>
</gene>
<sequence>METKRRYYVSVQSRTIMENQGDAAYELEIDATPEQIDRLRDLFDEKEDYEQDSFIRAHAPGIPYHHDAPNDGYDASLQTIYETLHDLGTKETKDHIESMQVLNRNW</sequence>
<proteinExistence type="predicted"/>